<accession>A0AAV6IJL8</accession>
<keyword evidence="9" id="KW-1185">Reference proteome</keyword>
<feature type="domain" description="Protein kinase" evidence="7">
    <location>
        <begin position="466"/>
        <end position="725"/>
    </location>
</feature>
<sequence>MEIKGIWTMDQPTTIDQSRKPIAVHMLCSPFNYHLPFHVIFTPSSFIIFSQLQFTAVLPVTQPHHSPYRVPKVLINMSTSNGDNQSGELCRRYPLAEIRFATHNFDDVLLIGKGGFGKVYKGFMNYGATVVAIKRLNTESKQGAQEFWSEIKTLSMLRHPHLVTLIGYSDDCDEMILVYEYMANGTLADHLYKIRGQGNTDTHHLTWKQRLQICINAARGLDFLHNTEQGIIHRDVKTTNILLDENWVAKISDFGLSKMGTVQTHVSTDIKGTFGYLDPEYFLTRRLTKKSDVYAFGVVLFEVLCARPPVDIRDDNTEGEHGLAFWAQQCMKKGMLDRIIDPYLRGQIPPKCLKLFAEVASKCLHKHPQGRPTMAEVEGSLKHILISYGNIPKRTKSVSKVIMGFAHVPSQGIVLVKKMLKNHIISRYGSENGFMRKLQRDPFELNTARLCRHFKLAKIQAATNNFHENLVIGDVDYTKVYRGLIDRGNTEVAIKRWKEGKSRERNLDQFTAEILVQYQLRHLHIVPLVGYCNDKHELILVYEYMVNKSLYHNLYGPNHSPLPWKKRLEICIGAARGLQYLQTGTKQTIVHHNLKPTSILLDENWAAKLSSLEFSVVLPTNGLTATCSTFVAGNVGYMDPEYLAKDCVHGEGIERPSMDVVVGSLWCALQLQEAWLNKSHEAIPRSQNQFSNDSVIVDIPGKGGSSGMSFPSLEDSAYFSGNLAR</sequence>
<dbReference type="PANTHER" id="PTHR27003:SF467">
    <property type="entry name" value="PROTEIN KINASE DOMAIN-CONTAINING PROTEIN"/>
    <property type="match status" value="1"/>
</dbReference>
<dbReference type="PROSITE" id="PS00108">
    <property type="entry name" value="PROTEIN_KINASE_ST"/>
    <property type="match status" value="1"/>
</dbReference>
<dbReference type="AlphaFoldDB" id="A0AAV6IJL8"/>
<feature type="binding site" evidence="6">
    <location>
        <position position="134"/>
    </location>
    <ligand>
        <name>ATP</name>
        <dbReference type="ChEBI" id="CHEBI:30616"/>
    </ligand>
</feature>
<dbReference type="EMBL" id="JACTNZ010000010">
    <property type="protein sequence ID" value="KAG5527698.1"/>
    <property type="molecule type" value="Genomic_DNA"/>
</dbReference>
<evidence type="ECO:0000313" key="8">
    <source>
        <dbReference type="EMBL" id="KAG5527698.1"/>
    </source>
</evidence>
<dbReference type="SMART" id="SM00220">
    <property type="entry name" value="S_TKc"/>
    <property type="match status" value="1"/>
</dbReference>
<gene>
    <name evidence="8" type="ORF">RHGRI_028589</name>
</gene>
<dbReference type="InterPro" id="IPR011009">
    <property type="entry name" value="Kinase-like_dom_sf"/>
</dbReference>
<keyword evidence="5 6" id="KW-0067">ATP-binding</keyword>
<proteinExistence type="predicted"/>
<dbReference type="InterPro" id="IPR000719">
    <property type="entry name" value="Prot_kinase_dom"/>
</dbReference>
<dbReference type="GO" id="GO:0004714">
    <property type="term" value="F:transmembrane receptor protein tyrosine kinase activity"/>
    <property type="evidence" value="ECO:0007669"/>
    <property type="project" value="InterPro"/>
</dbReference>
<dbReference type="GO" id="GO:0005886">
    <property type="term" value="C:plasma membrane"/>
    <property type="evidence" value="ECO:0007669"/>
    <property type="project" value="TreeGrafter"/>
</dbReference>
<dbReference type="InterPro" id="IPR001245">
    <property type="entry name" value="Ser-Thr/Tyr_kinase_cat_dom"/>
</dbReference>
<evidence type="ECO:0000256" key="1">
    <source>
        <dbReference type="ARBA" id="ARBA00022527"/>
    </source>
</evidence>
<dbReference type="Pfam" id="PF07714">
    <property type="entry name" value="PK_Tyr_Ser-Thr"/>
    <property type="match status" value="2"/>
</dbReference>
<name>A0AAV6IJL8_9ERIC</name>
<dbReference type="GO" id="GO:0005524">
    <property type="term" value="F:ATP binding"/>
    <property type="evidence" value="ECO:0007669"/>
    <property type="project" value="UniProtKB-UniRule"/>
</dbReference>
<dbReference type="GO" id="GO:0004674">
    <property type="term" value="F:protein serine/threonine kinase activity"/>
    <property type="evidence" value="ECO:0007669"/>
    <property type="project" value="UniProtKB-KW"/>
</dbReference>
<reference evidence="8" key="1">
    <citation type="submission" date="2020-08" db="EMBL/GenBank/DDBJ databases">
        <title>Plant Genome Project.</title>
        <authorList>
            <person name="Zhang R.-G."/>
        </authorList>
    </citation>
    <scope>NUCLEOTIDE SEQUENCE</scope>
    <source>
        <strain evidence="8">WSP0</strain>
        <tissue evidence="8">Leaf</tissue>
    </source>
</reference>
<evidence type="ECO:0000313" key="9">
    <source>
        <dbReference type="Proteomes" id="UP000823749"/>
    </source>
</evidence>
<dbReference type="InterPro" id="IPR045272">
    <property type="entry name" value="ANXUR1/2-like"/>
</dbReference>
<dbReference type="PROSITE" id="PS50011">
    <property type="entry name" value="PROTEIN_KINASE_DOM"/>
    <property type="match status" value="2"/>
</dbReference>
<comment type="caution">
    <text evidence="8">The sequence shown here is derived from an EMBL/GenBank/DDBJ whole genome shotgun (WGS) entry which is preliminary data.</text>
</comment>
<dbReference type="PANTHER" id="PTHR27003">
    <property type="entry name" value="OS07G0166700 PROTEIN"/>
    <property type="match status" value="1"/>
</dbReference>
<keyword evidence="4" id="KW-0418">Kinase</keyword>
<keyword evidence="1" id="KW-0723">Serine/threonine-protein kinase</keyword>
<evidence type="ECO:0000256" key="6">
    <source>
        <dbReference type="PROSITE-ProRule" id="PRU10141"/>
    </source>
</evidence>
<keyword evidence="2" id="KW-0808">Transferase</keyword>
<dbReference type="FunFam" id="3.30.200.20:FF:000039">
    <property type="entry name" value="receptor-like protein kinase FERONIA"/>
    <property type="match status" value="2"/>
</dbReference>
<dbReference type="Gene3D" id="1.10.510.10">
    <property type="entry name" value="Transferase(Phosphotransferase) domain 1"/>
    <property type="match status" value="2"/>
</dbReference>
<dbReference type="PROSITE" id="PS00107">
    <property type="entry name" value="PROTEIN_KINASE_ATP"/>
    <property type="match status" value="1"/>
</dbReference>
<evidence type="ECO:0000256" key="2">
    <source>
        <dbReference type="ARBA" id="ARBA00022679"/>
    </source>
</evidence>
<protein>
    <recommendedName>
        <fullName evidence="7">Protein kinase domain-containing protein</fullName>
    </recommendedName>
</protein>
<evidence type="ECO:0000256" key="3">
    <source>
        <dbReference type="ARBA" id="ARBA00022741"/>
    </source>
</evidence>
<evidence type="ECO:0000256" key="4">
    <source>
        <dbReference type="ARBA" id="ARBA00022777"/>
    </source>
</evidence>
<evidence type="ECO:0000259" key="7">
    <source>
        <dbReference type="PROSITE" id="PS50011"/>
    </source>
</evidence>
<dbReference type="InterPro" id="IPR017441">
    <property type="entry name" value="Protein_kinase_ATP_BS"/>
</dbReference>
<evidence type="ECO:0000256" key="5">
    <source>
        <dbReference type="ARBA" id="ARBA00022840"/>
    </source>
</evidence>
<dbReference type="CDD" id="cd14066">
    <property type="entry name" value="STKc_IRAK"/>
    <property type="match status" value="1"/>
</dbReference>
<dbReference type="Gene3D" id="3.30.200.20">
    <property type="entry name" value="Phosphorylase Kinase, domain 1"/>
    <property type="match status" value="2"/>
</dbReference>
<keyword evidence="3 6" id="KW-0547">Nucleotide-binding</keyword>
<feature type="domain" description="Protein kinase" evidence="7">
    <location>
        <begin position="105"/>
        <end position="386"/>
    </location>
</feature>
<organism evidence="8 9">
    <name type="scientific">Rhododendron griersonianum</name>
    <dbReference type="NCBI Taxonomy" id="479676"/>
    <lineage>
        <taxon>Eukaryota</taxon>
        <taxon>Viridiplantae</taxon>
        <taxon>Streptophyta</taxon>
        <taxon>Embryophyta</taxon>
        <taxon>Tracheophyta</taxon>
        <taxon>Spermatophyta</taxon>
        <taxon>Magnoliopsida</taxon>
        <taxon>eudicotyledons</taxon>
        <taxon>Gunneridae</taxon>
        <taxon>Pentapetalae</taxon>
        <taxon>asterids</taxon>
        <taxon>Ericales</taxon>
        <taxon>Ericaceae</taxon>
        <taxon>Ericoideae</taxon>
        <taxon>Rhodoreae</taxon>
        <taxon>Rhododendron</taxon>
    </lineage>
</organism>
<dbReference type="GO" id="GO:0009506">
    <property type="term" value="C:plasmodesma"/>
    <property type="evidence" value="ECO:0007669"/>
    <property type="project" value="TreeGrafter"/>
</dbReference>
<dbReference type="InterPro" id="IPR008271">
    <property type="entry name" value="Ser/Thr_kinase_AS"/>
</dbReference>
<dbReference type="Proteomes" id="UP000823749">
    <property type="component" value="Chromosome 10"/>
</dbReference>
<dbReference type="FunFam" id="1.10.510.10:FF:000876">
    <property type="entry name" value="Receptor-like protein kinase FERONIA"/>
    <property type="match status" value="1"/>
</dbReference>
<dbReference type="SUPFAM" id="SSF56112">
    <property type="entry name" value="Protein kinase-like (PK-like)"/>
    <property type="match status" value="2"/>
</dbReference>